<accession>A0ABP8ZM23</accession>
<dbReference type="EMBL" id="BAABIP010000007">
    <property type="protein sequence ID" value="GAA4760267.1"/>
    <property type="molecule type" value="Genomic_DNA"/>
</dbReference>
<reference evidence="3" key="1">
    <citation type="journal article" date="2019" name="Int. J. Syst. Evol. Microbiol.">
        <title>The Global Catalogue of Microorganisms (GCM) 10K type strain sequencing project: providing services to taxonomists for standard genome sequencing and annotation.</title>
        <authorList>
            <consortium name="The Broad Institute Genomics Platform"/>
            <consortium name="The Broad Institute Genome Sequencing Center for Infectious Disease"/>
            <person name="Wu L."/>
            <person name="Ma J."/>
        </authorList>
    </citation>
    <scope>NUCLEOTIDE SEQUENCE [LARGE SCALE GENOMIC DNA]</scope>
    <source>
        <strain evidence="3">JCM 18198</strain>
    </source>
</reference>
<protein>
    <recommendedName>
        <fullName evidence="4">DUF4190 domain-containing protein</fullName>
    </recommendedName>
</protein>
<keyword evidence="1" id="KW-0472">Membrane</keyword>
<comment type="caution">
    <text evidence="2">The sequence shown here is derived from an EMBL/GenBank/DDBJ whole genome shotgun (WGS) entry which is preliminary data.</text>
</comment>
<sequence length="145" mass="16304">MNYGKLPADPSALIFGTIASVIIVLGFCCGLLVFLSLIIGIIGLILSIKSLKEYELNPTNYSRQTYQNVYVAKIVCLVATILSSLYFIVVLVMVAIYQVSLLDAFKNKIEEKKNQEINDSILRYKQNYQNNSLYIDSTDVDSLYN</sequence>
<keyword evidence="3" id="KW-1185">Reference proteome</keyword>
<evidence type="ECO:0000313" key="3">
    <source>
        <dbReference type="Proteomes" id="UP001500141"/>
    </source>
</evidence>
<evidence type="ECO:0000313" key="2">
    <source>
        <dbReference type="EMBL" id="GAA4760267.1"/>
    </source>
</evidence>
<feature type="transmembrane region" description="Helical" evidence="1">
    <location>
        <begin position="70"/>
        <end position="97"/>
    </location>
</feature>
<dbReference type="RefSeq" id="WP_264544185.1">
    <property type="nucleotide sequence ID" value="NZ_BAABIP010000007.1"/>
</dbReference>
<dbReference type="Proteomes" id="UP001500141">
    <property type="component" value="Unassembled WGS sequence"/>
</dbReference>
<name>A0ABP8ZM23_9FLAO</name>
<proteinExistence type="predicted"/>
<feature type="transmembrane region" description="Helical" evidence="1">
    <location>
        <begin position="12"/>
        <end position="45"/>
    </location>
</feature>
<keyword evidence="1" id="KW-0812">Transmembrane</keyword>
<organism evidence="2 3">
    <name type="scientific">Flavobacterium hankyongi</name>
    <dbReference type="NCBI Taxonomy" id="1176532"/>
    <lineage>
        <taxon>Bacteria</taxon>
        <taxon>Pseudomonadati</taxon>
        <taxon>Bacteroidota</taxon>
        <taxon>Flavobacteriia</taxon>
        <taxon>Flavobacteriales</taxon>
        <taxon>Flavobacteriaceae</taxon>
        <taxon>Flavobacterium</taxon>
    </lineage>
</organism>
<keyword evidence="1" id="KW-1133">Transmembrane helix</keyword>
<evidence type="ECO:0000256" key="1">
    <source>
        <dbReference type="SAM" id="Phobius"/>
    </source>
</evidence>
<gene>
    <name evidence="2" type="ORF">GCM10023230_06370</name>
</gene>
<evidence type="ECO:0008006" key="4">
    <source>
        <dbReference type="Google" id="ProtNLM"/>
    </source>
</evidence>